<proteinExistence type="predicted"/>
<reference evidence="3" key="1">
    <citation type="submission" date="2018-05" db="EMBL/GenBank/DDBJ databases">
        <authorList>
            <person name="Lanie J.A."/>
            <person name="Ng W.-L."/>
            <person name="Kazmierczak K.M."/>
            <person name="Andrzejewski T.M."/>
            <person name="Davidsen T.M."/>
            <person name="Wayne K.J."/>
            <person name="Tettelin H."/>
            <person name="Glass J.I."/>
            <person name="Rusch D."/>
            <person name="Podicherti R."/>
            <person name="Tsui H.-C.T."/>
            <person name="Winkler M.E."/>
        </authorList>
    </citation>
    <scope>NUCLEOTIDE SEQUENCE</scope>
</reference>
<accession>A0A381Q1R1</accession>
<gene>
    <name evidence="3" type="ORF">METZ01_LOCUS26115</name>
</gene>
<evidence type="ECO:0000313" key="3">
    <source>
        <dbReference type="EMBL" id="SUZ73261.1"/>
    </source>
</evidence>
<dbReference type="PANTHER" id="PTHR11365:SF23">
    <property type="entry name" value="HYPOTHETICAL 5-OXOPROLINASE (EUROFUNG)-RELATED"/>
    <property type="match status" value="1"/>
</dbReference>
<name>A0A381Q1R1_9ZZZZ</name>
<protein>
    <recommendedName>
        <fullName evidence="2">Hydantoinase B/oxoprolinase domain-containing protein</fullName>
    </recommendedName>
</protein>
<dbReference type="GO" id="GO:0017168">
    <property type="term" value="F:5-oxoprolinase (ATP-hydrolyzing) activity"/>
    <property type="evidence" value="ECO:0007669"/>
    <property type="project" value="TreeGrafter"/>
</dbReference>
<dbReference type="PANTHER" id="PTHR11365">
    <property type="entry name" value="5-OXOPROLINASE RELATED"/>
    <property type="match status" value="1"/>
</dbReference>
<dbReference type="InterPro" id="IPR003692">
    <property type="entry name" value="Hydantoinase_B"/>
</dbReference>
<dbReference type="GO" id="GO:0005829">
    <property type="term" value="C:cytosol"/>
    <property type="evidence" value="ECO:0007669"/>
    <property type="project" value="TreeGrafter"/>
</dbReference>
<dbReference type="GO" id="GO:0006749">
    <property type="term" value="P:glutathione metabolic process"/>
    <property type="evidence" value="ECO:0007669"/>
    <property type="project" value="TreeGrafter"/>
</dbReference>
<organism evidence="3">
    <name type="scientific">marine metagenome</name>
    <dbReference type="NCBI Taxonomy" id="408172"/>
    <lineage>
        <taxon>unclassified sequences</taxon>
        <taxon>metagenomes</taxon>
        <taxon>ecological metagenomes</taxon>
    </lineage>
</organism>
<dbReference type="InterPro" id="IPR045079">
    <property type="entry name" value="Oxoprolinase-like"/>
</dbReference>
<feature type="region of interest" description="Disordered" evidence="1">
    <location>
        <begin position="477"/>
        <end position="502"/>
    </location>
</feature>
<dbReference type="EMBL" id="UINC01001172">
    <property type="protein sequence ID" value="SUZ73261.1"/>
    <property type="molecule type" value="Genomic_DNA"/>
</dbReference>
<dbReference type="AlphaFoldDB" id="A0A381Q1R1"/>
<feature type="domain" description="Hydantoinase B/oxoprolinase" evidence="2">
    <location>
        <begin position="13"/>
        <end position="534"/>
    </location>
</feature>
<dbReference type="Pfam" id="PF02538">
    <property type="entry name" value="Hydantoinase_B"/>
    <property type="match status" value="1"/>
</dbReference>
<evidence type="ECO:0000259" key="2">
    <source>
        <dbReference type="Pfam" id="PF02538"/>
    </source>
</evidence>
<sequence>MLDSRPTGPGEPDAIALEVFRHLFTALTEEMGAALRRASFSPNIKERRDYSCALFSANGAAVALGDHMPVHLGAMPMSVESALDELGPLEAGDVVCLNDPFRGGTHLPDITLISPVHDPDRGTPLGYVASRAHHSDVGGMSPGSMPLAQEIYQEGLRIPPVYLYREGVRAEGVWNLILANVRIPTERSGDLDAQLAALHAGTSRLLEIVKRRGTAATTAAMDLLVEYADRLVEAGLAHIKPGKYEAEDFMDDDGFGTLDIPIRAKLVRHADGLDVDFAGSSPQVKGGINAVSAITDSATRYTVRCVVEALLGESLPAGGGSMSMVRLILPENSVVNASPPASVAAGNVETSQRITDVLFQAFAQALPDLIPAPSQGTMNNTTVGGVDPRSGANFAYYETVGGGMGAGPTGHGLSGVHTHMSNSLNTPIEALEHAYPFRITRYSLRRKSGGAGFHQGGDGLRRDLQLLCEGTVTLLSERRSRRPSGTRGGHAGSAGQNVLVRNGGEDPLPAKVTFFAQFGDVVSIRSPGGGGWGSAQDR</sequence>
<evidence type="ECO:0000256" key="1">
    <source>
        <dbReference type="SAM" id="MobiDB-lite"/>
    </source>
</evidence>